<proteinExistence type="predicted"/>
<dbReference type="AlphaFoldDB" id="A0AAD3CS51"/>
<dbReference type="InterPro" id="IPR032675">
    <property type="entry name" value="LRR_dom_sf"/>
</dbReference>
<evidence type="ECO:0000313" key="2">
    <source>
        <dbReference type="Proteomes" id="UP001054902"/>
    </source>
</evidence>
<gene>
    <name evidence="1" type="ORF">CTEN210_07260</name>
</gene>
<dbReference type="EMBL" id="BLLK01000040">
    <property type="protein sequence ID" value="GFH50784.1"/>
    <property type="molecule type" value="Genomic_DNA"/>
</dbReference>
<keyword evidence="2" id="KW-1185">Reference proteome</keyword>
<organism evidence="1 2">
    <name type="scientific">Chaetoceros tenuissimus</name>
    <dbReference type="NCBI Taxonomy" id="426638"/>
    <lineage>
        <taxon>Eukaryota</taxon>
        <taxon>Sar</taxon>
        <taxon>Stramenopiles</taxon>
        <taxon>Ochrophyta</taxon>
        <taxon>Bacillariophyta</taxon>
        <taxon>Coscinodiscophyceae</taxon>
        <taxon>Chaetocerotophycidae</taxon>
        <taxon>Chaetocerotales</taxon>
        <taxon>Chaetocerotaceae</taxon>
        <taxon>Chaetoceros</taxon>
    </lineage>
</organism>
<reference evidence="1 2" key="1">
    <citation type="journal article" date="2021" name="Sci. Rep.">
        <title>The genome of the diatom Chaetoceros tenuissimus carries an ancient integrated fragment of an extant virus.</title>
        <authorList>
            <person name="Hongo Y."/>
            <person name="Kimura K."/>
            <person name="Takaki Y."/>
            <person name="Yoshida Y."/>
            <person name="Baba S."/>
            <person name="Kobayashi G."/>
            <person name="Nagasaki K."/>
            <person name="Hano T."/>
            <person name="Tomaru Y."/>
        </authorList>
    </citation>
    <scope>NUCLEOTIDE SEQUENCE [LARGE SCALE GENOMIC DNA]</scope>
    <source>
        <strain evidence="1 2">NIES-3715</strain>
    </source>
</reference>
<dbReference type="Proteomes" id="UP001054902">
    <property type="component" value="Unassembled WGS sequence"/>
</dbReference>
<name>A0AAD3CS51_9STRA</name>
<protein>
    <submittedName>
        <fullName evidence="1">Uncharacterized protein</fullName>
    </submittedName>
</protein>
<evidence type="ECO:0000313" key="1">
    <source>
        <dbReference type="EMBL" id="GFH50784.1"/>
    </source>
</evidence>
<dbReference type="Gene3D" id="3.80.10.10">
    <property type="entry name" value="Ribonuclease Inhibitor"/>
    <property type="match status" value="1"/>
</dbReference>
<accession>A0AAD3CS51</accession>
<comment type="caution">
    <text evidence="1">The sequence shown here is derived from an EMBL/GenBank/DDBJ whole genome shotgun (WGS) entry which is preliminary data.</text>
</comment>
<sequence>MHKDEKTLFYNGEKLFDEENHLEYLIYDEEERDSWEVIFVLPGVQVIRFYTFNGCSNIETVIMADTVRRIEEDSFYYVLQESRIYSTLKKFGIYWRVDFLGEVNTWIKNRLQGDEFTLYRACSSYNPLEEVIYGIVKRHGPKAFKEPDSIGITPVQYLEQTPFDDIDQQKLMKRYILDMMGEIVN</sequence>